<protein>
    <submittedName>
        <fullName evidence="1">Uncharacterized protein</fullName>
    </submittedName>
</protein>
<reference evidence="1" key="1">
    <citation type="submission" date="2017-07" db="EMBL/GenBank/DDBJ databases">
        <authorList>
            <person name="Mikheyev A."/>
            <person name="Grau M."/>
        </authorList>
    </citation>
    <scope>NUCLEOTIDE SEQUENCE</scope>
    <source>
        <tissue evidence="1">Venom_gland</tissue>
    </source>
</reference>
<evidence type="ECO:0000313" key="1">
    <source>
        <dbReference type="EMBL" id="LAA68270.1"/>
    </source>
</evidence>
<accession>A0A2D4H8F1</accession>
<dbReference type="AlphaFoldDB" id="A0A2D4H8F1"/>
<proteinExistence type="predicted"/>
<organism evidence="1">
    <name type="scientific">Micrurus lemniscatus lemniscatus</name>
    <dbReference type="NCBI Taxonomy" id="129467"/>
    <lineage>
        <taxon>Eukaryota</taxon>
        <taxon>Metazoa</taxon>
        <taxon>Chordata</taxon>
        <taxon>Craniata</taxon>
        <taxon>Vertebrata</taxon>
        <taxon>Euteleostomi</taxon>
        <taxon>Lepidosauria</taxon>
        <taxon>Squamata</taxon>
        <taxon>Bifurcata</taxon>
        <taxon>Unidentata</taxon>
        <taxon>Episquamata</taxon>
        <taxon>Toxicofera</taxon>
        <taxon>Serpentes</taxon>
        <taxon>Colubroidea</taxon>
        <taxon>Elapidae</taxon>
        <taxon>Elapinae</taxon>
        <taxon>Micrurus</taxon>
    </lineage>
</organism>
<name>A0A2D4H8F1_MICLE</name>
<reference evidence="1" key="2">
    <citation type="submission" date="2017-11" db="EMBL/GenBank/DDBJ databases">
        <title>Coralsnake Venomics: Analyses of Venom Gland Transcriptomes and Proteomes of Six Brazilian Taxa.</title>
        <authorList>
            <person name="Aird S.D."/>
            <person name="Jorge da Silva N."/>
            <person name="Qiu L."/>
            <person name="Villar-Briones A."/>
            <person name="Aparecida-Saddi V."/>
            <person name="Campos-Telles M.P."/>
            <person name="Grau M."/>
            <person name="Mikheyev A.S."/>
        </authorList>
    </citation>
    <scope>NUCLEOTIDE SEQUENCE</scope>
    <source>
        <tissue evidence="1">Venom_gland</tissue>
    </source>
</reference>
<dbReference type="EMBL" id="IACK01006043">
    <property type="protein sequence ID" value="LAA68270.1"/>
    <property type="molecule type" value="Transcribed_RNA"/>
</dbReference>
<sequence length="117" mass="12974">MILFSSRPKDQGPGSLKNVQAHHGLLMDCHEPMARLPEVAHRTISPGTPAVASCLDPTHKCTLVNLSLCMQECRKPVEQPHVRMHMPTLEDQVAGTRVRAGYLSFRFLVLPRSSPLP</sequence>